<feature type="domain" description="Methyltransferase FkbM" evidence="2">
    <location>
        <begin position="26"/>
        <end position="190"/>
    </location>
</feature>
<dbReference type="EMBL" id="JBHTKR010000006">
    <property type="protein sequence ID" value="MFD1196089.1"/>
    <property type="molecule type" value="Genomic_DNA"/>
</dbReference>
<dbReference type="Gene3D" id="3.40.50.150">
    <property type="entry name" value="Vaccinia Virus protein VP39"/>
    <property type="match status" value="1"/>
</dbReference>
<dbReference type="GO" id="GO:0008168">
    <property type="term" value="F:methyltransferase activity"/>
    <property type="evidence" value="ECO:0007669"/>
    <property type="project" value="UniProtKB-KW"/>
</dbReference>
<proteinExistence type="predicted"/>
<dbReference type="PANTHER" id="PTHR36973:SF4">
    <property type="entry name" value="NODULATION PROTEIN"/>
    <property type="match status" value="1"/>
</dbReference>
<dbReference type="Pfam" id="PF05050">
    <property type="entry name" value="Methyltransf_21"/>
    <property type="match status" value="1"/>
</dbReference>
<comment type="caution">
    <text evidence="3">The sequence shown here is derived from an EMBL/GenBank/DDBJ whole genome shotgun (WGS) entry which is preliminary data.</text>
</comment>
<keyword evidence="1" id="KW-0732">Signal</keyword>
<gene>
    <name evidence="3" type="ORF">ACFQ3C_15580</name>
</gene>
<keyword evidence="4" id="KW-1185">Reference proteome</keyword>
<organism evidence="3 4">
    <name type="scientific">Seohaeicola saemankumensis</name>
    <dbReference type="NCBI Taxonomy" id="481181"/>
    <lineage>
        <taxon>Bacteria</taxon>
        <taxon>Pseudomonadati</taxon>
        <taxon>Pseudomonadota</taxon>
        <taxon>Alphaproteobacteria</taxon>
        <taxon>Rhodobacterales</taxon>
        <taxon>Roseobacteraceae</taxon>
        <taxon>Seohaeicola</taxon>
    </lineage>
</organism>
<dbReference type="InterPro" id="IPR029063">
    <property type="entry name" value="SAM-dependent_MTases_sf"/>
</dbReference>
<keyword evidence="3" id="KW-0489">Methyltransferase</keyword>
<dbReference type="RefSeq" id="WP_380793683.1">
    <property type="nucleotide sequence ID" value="NZ_JBHTKR010000006.1"/>
</dbReference>
<evidence type="ECO:0000259" key="2">
    <source>
        <dbReference type="Pfam" id="PF05050"/>
    </source>
</evidence>
<dbReference type="InterPro" id="IPR053188">
    <property type="entry name" value="FkbM_Methyltransferase"/>
</dbReference>
<name>A0ABW3TFW6_9RHOB</name>
<keyword evidence="3" id="KW-0808">Transferase</keyword>
<sequence length="288" mass="31133">MAVAGKSLIAMLGARLDLAAPLAIVDVGANPLGKPVYKPLVAAGLAHVWGFEPNAEAFAKLAPNPQATYLPVAVGRGGAATFHAYPASEMSSLYPLSAASIGYLGHFRRHLGQETQSRIETRALDDIDQIDRLDLLKIDAQGAECDVIAGARGKLAGAVMVIAEMRFYRLYDGEPMLHDMDRALREQGFVLHRFLHQKARMLNHSQKARVNARAMSTQLIDGDAVYIRSFEDRSTWGDGQLRALALLAATIGSHDLALLALDTMVARGLARKSLPGAYVDLLPQELRA</sequence>
<evidence type="ECO:0000313" key="3">
    <source>
        <dbReference type="EMBL" id="MFD1196089.1"/>
    </source>
</evidence>
<dbReference type="SUPFAM" id="SSF53335">
    <property type="entry name" value="S-adenosyl-L-methionine-dependent methyltransferases"/>
    <property type="match status" value="1"/>
</dbReference>
<dbReference type="NCBIfam" id="TIGR01444">
    <property type="entry name" value="fkbM_fam"/>
    <property type="match status" value="1"/>
</dbReference>
<dbReference type="PANTHER" id="PTHR36973">
    <property type="entry name" value="SLL1456 PROTEIN-RELATED"/>
    <property type="match status" value="1"/>
</dbReference>
<dbReference type="GO" id="GO:0032259">
    <property type="term" value="P:methylation"/>
    <property type="evidence" value="ECO:0007669"/>
    <property type="project" value="UniProtKB-KW"/>
</dbReference>
<feature type="signal peptide" evidence="1">
    <location>
        <begin position="1"/>
        <end position="19"/>
    </location>
</feature>
<accession>A0ABW3TFW6</accession>
<evidence type="ECO:0000313" key="4">
    <source>
        <dbReference type="Proteomes" id="UP001597151"/>
    </source>
</evidence>
<reference evidence="4" key="1">
    <citation type="journal article" date="2019" name="Int. J. Syst. Evol. Microbiol.">
        <title>The Global Catalogue of Microorganisms (GCM) 10K type strain sequencing project: providing services to taxonomists for standard genome sequencing and annotation.</title>
        <authorList>
            <consortium name="The Broad Institute Genomics Platform"/>
            <consortium name="The Broad Institute Genome Sequencing Center for Infectious Disease"/>
            <person name="Wu L."/>
            <person name="Ma J."/>
        </authorList>
    </citation>
    <scope>NUCLEOTIDE SEQUENCE [LARGE SCALE GENOMIC DNA]</scope>
    <source>
        <strain evidence="4">CCUG 55328</strain>
    </source>
</reference>
<dbReference type="InterPro" id="IPR006342">
    <property type="entry name" value="FkbM_mtfrase"/>
</dbReference>
<protein>
    <submittedName>
        <fullName evidence="3">FkbM family methyltransferase</fullName>
    </submittedName>
</protein>
<evidence type="ECO:0000256" key="1">
    <source>
        <dbReference type="SAM" id="SignalP"/>
    </source>
</evidence>
<feature type="chain" id="PRO_5047462447" evidence="1">
    <location>
        <begin position="20"/>
        <end position="288"/>
    </location>
</feature>
<dbReference type="Proteomes" id="UP001597151">
    <property type="component" value="Unassembled WGS sequence"/>
</dbReference>